<name>A0A7S2QXJ8_9CHLO</name>
<dbReference type="PROSITE" id="PS50966">
    <property type="entry name" value="ZF_SWIM"/>
    <property type="match status" value="1"/>
</dbReference>
<dbReference type="GO" id="GO:0008270">
    <property type="term" value="F:zinc ion binding"/>
    <property type="evidence" value="ECO:0007669"/>
    <property type="project" value="UniProtKB-KW"/>
</dbReference>
<accession>A0A7S2QXJ8</accession>
<keyword evidence="1" id="KW-0862">Zinc</keyword>
<dbReference type="GO" id="GO:0000724">
    <property type="term" value="P:double-strand break repair via homologous recombination"/>
    <property type="evidence" value="ECO:0007669"/>
    <property type="project" value="TreeGrafter"/>
</dbReference>
<evidence type="ECO:0000256" key="1">
    <source>
        <dbReference type="PROSITE-ProRule" id="PRU00325"/>
    </source>
</evidence>
<dbReference type="InterPro" id="IPR007527">
    <property type="entry name" value="Znf_SWIM"/>
</dbReference>
<keyword evidence="1" id="KW-0863">Zinc-finger</keyword>
<evidence type="ECO:0000313" key="3">
    <source>
        <dbReference type="EMBL" id="CAD9654943.1"/>
    </source>
</evidence>
<organism evidence="3">
    <name type="scientific">Ostreococcus mediterraneus</name>
    <dbReference type="NCBI Taxonomy" id="1486918"/>
    <lineage>
        <taxon>Eukaryota</taxon>
        <taxon>Viridiplantae</taxon>
        <taxon>Chlorophyta</taxon>
        <taxon>Mamiellophyceae</taxon>
        <taxon>Mamiellales</taxon>
        <taxon>Bathycoccaceae</taxon>
        <taxon>Ostreococcus</taxon>
    </lineage>
</organism>
<feature type="domain" description="SWIM-type" evidence="2">
    <location>
        <begin position="128"/>
        <end position="177"/>
    </location>
</feature>
<protein>
    <recommendedName>
        <fullName evidence="2">SWIM-type domain-containing protein</fullName>
    </recommendedName>
</protein>
<keyword evidence="1" id="KW-0479">Metal-binding</keyword>
<proteinExistence type="predicted"/>
<evidence type="ECO:0000259" key="2">
    <source>
        <dbReference type="PROSITE" id="PS50966"/>
    </source>
</evidence>
<dbReference type="PANTHER" id="PTHR28498">
    <property type="entry name" value="ZINC FINGER SWIM DOMAIN-CONTAINING PROTEIN 7"/>
    <property type="match status" value="1"/>
</dbReference>
<dbReference type="EMBL" id="HBHH01001590">
    <property type="protein sequence ID" value="CAD9654943.1"/>
    <property type="molecule type" value="Transcribed_RNA"/>
</dbReference>
<reference evidence="3" key="1">
    <citation type="submission" date="2021-01" db="EMBL/GenBank/DDBJ databases">
        <authorList>
            <person name="Corre E."/>
            <person name="Pelletier E."/>
            <person name="Niang G."/>
            <person name="Scheremetjew M."/>
            <person name="Finn R."/>
            <person name="Kale V."/>
            <person name="Holt S."/>
            <person name="Cochrane G."/>
            <person name="Meng A."/>
            <person name="Brown T."/>
            <person name="Cohen L."/>
        </authorList>
    </citation>
    <scope>NUCLEOTIDE SEQUENCE</scope>
    <source>
        <strain evidence="3">Clade-D-RCC2596</strain>
    </source>
</reference>
<dbReference type="GO" id="GO:0097196">
    <property type="term" value="C:Shu complex"/>
    <property type="evidence" value="ECO:0007669"/>
    <property type="project" value="TreeGrafter"/>
</dbReference>
<sequence length="203" mass="21928">MDDTSYPAFMATTKRARRASDAQTHTMHGQHFVDELDETTARGWSDGGSATSGSRSTKCAAIANATFERLAARAIEARAAGRVIDIPDDALDVLAWLYGAKHLHKALEVIQAGRVKRVVGEKSGRVMYAVTGSGSHEAPYLCFPSHFCTCRSFFWECVSRGEALACKHQLAARLASVLGACASSTVDDLLLGNMMMKYMSTST</sequence>
<dbReference type="PANTHER" id="PTHR28498:SF1">
    <property type="entry name" value="ZINC FINGER SWIM DOMAIN-CONTAINING PROTEIN 7"/>
    <property type="match status" value="1"/>
</dbReference>
<gene>
    <name evidence="3" type="ORF">OMED0932_LOCUS671</name>
</gene>
<dbReference type="AlphaFoldDB" id="A0A7S2QXJ8"/>